<reference evidence="1" key="2">
    <citation type="submission" date="2020-07" db="EMBL/GenBank/DDBJ databases">
        <authorList>
            <person name="Vera ALvarez R."/>
            <person name="Arias-Moreno D.M."/>
            <person name="Jimenez-Jacinto V."/>
            <person name="Jimenez-Bremont J.F."/>
            <person name="Swaminathan K."/>
            <person name="Moose S.P."/>
            <person name="Guerrero-Gonzalez M.L."/>
            <person name="Marino-Ramirez L."/>
            <person name="Landsman D."/>
            <person name="Rodriguez-Kessler M."/>
            <person name="Delgado-Sanchez P."/>
        </authorList>
    </citation>
    <scope>NUCLEOTIDE SEQUENCE</scope>
    <source>
        <tissue evidence="1">Cladode</tissue>
    </source>
</reference>
<dbReference type="EMBL" id="GISG01011853">
    <property type="protein sequence ID" value="MBA4616517.1"/>
    <property type="molecule type" value="Transcribed_RNA"/>
</dbReference>
<protein>
    <submittedName>
        <fullName evidence="1">Uncharacterized protein</fullName>
    </submittedName>
</protein>
<sequence>MRKCRKIANASQHSKRRVHKCYSCESEGLGDGSLVCTNISLLKRAGGAGDGSRSDVEAMCGEQGVHDLPMISFGDGRKLIDWGIDFTEVDFNSVTCDKASSPARAYWAPTIVHVSRPEEVESKRKDLRVAMKEYDMMEAVNQKTCDYTC</sequence>
<evidence type="ECO:0000313" key="1">
    <source>
        <dbReference type="EMBL" id="MBA4616517.1"/>
    </source>
</evidence>
<accession>A0A7C8YET9</accession>
<dbReference type="AlphaFoldDB" id="A0A7C8YET9"/>
<name>A0A7C8YET9_OPUST</name>
<proteinExistence type="predicted"/>
<reference evidence="1" key="1">
    <citation type="journal article" date="2013" name="J. Plant Res.">
        <title>Effect of fungi and light on seed germination of three Opuntia species from semiarid lands of central Mexico.</title>
        <authorList>
            <person name="Delgado-Sanchez P."/>
            <person name="Jimenez-Bremont J.F."/>
            <person name="Guerrero-Gonzalez Mde L."/>
            <person name="Flores J."/>
        </authorList>
    </citation>
    <scope>NUCLEOTIDE SEQUENCE</scope>
    <source>
        <tissue evidence="1">Cladode</tissue>
    </source>
</reference>
<organism evidence="1">
    <name type="scientific">Opuntia streptacantha</name>
    <name type="common">Prickly pear cactus</name>
    <name type="synonym">Opuntia cardona</name>
    <dbReference type="NCBI Taxonomy" id="393608"/>
    <lineage>
        <taxon>Eukaryota</taxon>
        <taxon>Viridiplantae</taxon>
        <taxon>Streptophyta</taxon>
        <taxon>Embryophyta</taxon>
        <taxon>Tracheophyta</taxon>
        <taxon>Spermatophyta</taxon>
        <taxon>Magnoliopsida</taxon>
        <taxon>eudicotyledons</taxon>
        <taxon>Gunneridae</taxon>
        <taxon>Pentapetalae</taxon>
        <taxon>Caryophyllales</taxon>
        <taxon>Cactineae</taxon>
        <taxon>Cactaceae</taxon>
        <taxon>Opuntioideae</taxon>
        <taxon>Opuntia</taxon>
    </lineage>
</organism>